<dbReference type="Proteomes" id="UP000050164">
    <property type="component" value="Unassembled WGS sequence"/>
</dbReference>
<name>A0A0U0TAT7_MYCTX</name>
<dbReference type="EMBL" id="CFOH01001543">
    <property type="protein sequence ID" value="CFE87280.1"/>
    <property type="molecule type" value="Genomic_DNA"/>
</dbReference>
<dbReference type="Proteomes" id="UP000046947">
    <property type="component" value="Unassembled WGS sequence"/>
</dbReference>
<evidence type="ECO:0000313" key="18">
    <source>
        <dbReference type="Proteomes" id="UP000048600"/>
    </source>
</evidence>
<evidence type="ECO:0000313" key="9">
    <source>
        <dbReference type="EMBL" id="COX42494.1"/>
    </source>
</evidence>
<dbReference type="EMBL" id="CNFT01002071">
    <property type="protein sequence ID" value="CKT92609.1"/>
    <property type="molecule type" value="Genomic_DNA"/>
</dbReference>
<dbReference type="EMBL" id="CFOE01000918">
    <property type="protein sequence ID" value="CFE46769.1"/>
    <property type="molecule type" value="Genomic_DNA"/>
</dbReference>
<evidence type="ECO:0000313" key="15">
    <source>
        <dbReference type="Proteomes" id="UP000046680"/>
    </source>
</evidence>
<proteinExistence type="predicted"/>
<evidence type="ECO:0000313" key="12">
    <source>
        <dbReference type="Proteomes" id="UP000039021"/>
    </source>
</evidence>
<evidence type="ECO:0000313" key="4">
    <source>
        <dbReference type="EMBL" id="CFS08262.1"/>
    </source>
</evidence>
<dbReference type="Proteomes" id="UP000045842">
    <property type="component" value="Unassembled WGS sequence"/>
</dbReference>
<protein>
    <submittedName>
        <fullName evidence="7">Uncharacterized protein</fullName>
    </submittedName>
</protein>
<dbReference type="EMBL" id="CSAE01001171">
    <property type="protein sequence ID" value="COX36560.1"/>
    <property type="molecule type" value="Genomic_DNA"/>
</dbReference>
<reference evidence="7" key="3">
    <citation type="submission" date="2015-03" db="EMBL/GenBank/DDBJ databases">
        <authorList>
            <person name="Murphy D."/>
        </authorList>
    </citation>
    <scope>NUCLEOTIDE SEQUENCE [LARGE SCALE GENOMIC DNA]</scope>
    <source>
        <strain evidence="7">K00500041</strain>
    </source>
</reference>
<dbReference type="Proteomes" id="UP000039021">
    <property type="component" value="Unassembled WGS sequence"/>
</dbReference>
<dbReference type="EMBL" id="CGCX01002189">
    <property type="protein sequence ID" value="CFS08262.1"/>
    <property type="molecule type" value="Genomic_DNA"/>
</dbReference>
<sequence>MVSRMTGTWCAQGRPCQPATIAGLEAPSARSTRQPVREATELTPSASPTGPRTPTASGPTFSVMFGVRSPIEVASANAS</sequence>
<evidence type="ECO:0000256" key="1">
    <source>
        <dbReference type="SAM" id="MobiDB-lite"/>
    </source>
</evidence>
<evidence type="ECO:0000313" key="13">
    <source>
        <dbReference type="Proteomes" id="UP000044938"/>
    </source>
</evidence>
<feature type="compositionally biased region" description="Polar residues" evidence="1">
    <location>
        <begin position="42"/>
        <end position="60"/>
    </location>
</feature>
<dbReference type="EMBL" id="CSAD01001078">
    <property type="protein sequence ID" value="COW82946.1"/>
    <property type="molecule type" value="Genomic_DNA"/>
</dbReference>
<evidence type="ECO:0000313" key="16">
    <source>
        <dbReference type="Proteomes" id="UP000046947"/>
    </source>
</evidence>
<dbReference type="Proteomes" id="UP000044938">
    <property type="component" value="Unassembled WGS sequence"/>
</dbReference>
<reference evidence="11 12" key="2">
    <citation type="submission" date="2015-03" db="EMBL/GenBank/DDBJ databases">
        <authorList>
            <consortium name="Pathogen Informatics"/>
        </authorList>
    </citation>
    <scope>NUCLEOTIDE SEQUENCE [LARGE SCALE GENOMIC DNA]</scope>
    <source>
        <strain evidence="5 19">Bir 185</strain>
        <strain evidence="4 15">C09601061</strain>
        <strain evidence="6 14">G09801536</strain>
        <strain evidence="2 17">G09901357</strain>
        <strain evidence="3 16">H09601792</strain>
        <strain evidence="11">K00500041</strain>
        <strain evidence="10 13">M09401471</strain>
        <strain evidence="12">N09902308</strain>
        <strain evidence="8 18">P00601463</strain>
    </source>
</reference>
<evidence type="ECO:0000313" key="17">
    <source>
        <dbReference type="Proteomes" id="UP000048289"/>
    </source>
</evidence>
<dbReference type="Proteomes" id="UP000048289">
    <property type="component" value="Unassembled WGS sequence"/>
</dbReference>
<evidence type="ECO:0000313" key="11">
    <source>
        <dbReference type="Proteomes" id="UP000038802"/>
    </source>
</evidence>
<evidence type="ECO:0000313" key="10">
    <source>
        <dbReference type="EMBL" id="COX42740.1"/>
    </source>
</evidence>
<evidence type="ECO:0000313" key="3">
    <source>
        <dbReference type="EMBL" id="CFE87280.1"/>
    </source>
</evidence>
<dbReference type="EMBL" id="CSAJ01000971">
    <property type="protein sequence ID" value="COX42740.1"/>
    <property type="molecule type" value="Genomic_DNA"/>
</dbReference>
<dbReference type="Proteomes" id="UP000048600">
    <property type="component" value="Unassembled WGS sequence"/>
</dbReference>
<gene>
    <name evidence="4" type="ORF">ERS007657_03927</name>
    <name evidence="6" type="ORF">ERS007679_04363</name>
    <name evidence="2" type="ORF">ERS007681_04178</name>
    <name evidence="3" type="ORF">ERS007688_04631</name>
    <name evidence="7" type="ORF">ERS007703_05132</name>
    <name evidence="10" type="ORF">ERS007720_04488</name>
    <name evidence="9" type="ORF">ERS007739_01270</name>
    <name evidence="8" type="ORF">ERS007741_04271</name>
    <name evidence="5" type="ORF">ERS027659_04936</name>
</gene>
<evidence type="ECO:0000313" key="2">
    <source>
        <dbReference type="EMBL" id="CFE46769.1"/>
    </source>
</evidence>
<evidence type="ECO:0000313" key="5">
    <source>
        <dbReference type="EMBL" id="CKT92609.1"/>
    </source>
</evidence>
<evidence type="ECO:0000313" key="7">
    <source>
        <dbReference type="EMBL" id="COX36560.1"/>
    </source>
</evidence>
<dbReference type="EMBL" id="CSBK01000461">
    <property type="protein sequence ID" value="COX42494.1"/>
    <property type="molecule type" value="Genomic_DNA"/>
</dbReference>
<evidence type="ECO:0000313" key="6">
    <source>
        <dbReference type="EMBL" id="COW82946.1"/>
    </source>
</evidence>
<organism evidence="7 11">
    <name type="scientific">Mycobacterium tuberculosis</name>
    <dbReference type="NCBI Taxonomy" id="1773"/>
    <lineage>
        <taxon>Bacteria</taxon>
        <taxon>Bacillati</taxon>
        <taxon>Actinomycetota</taxon>
        <taxon>Actinomycetes</taxon>
        <taxon>Mycobacteriales</taxon>
        <taxon>Mycobacteriaceae</taxon>
        <taxon>Mycobacterium</taxon>
        <taxon>Mycobacterium tuberculosis complex</taxon>
    </lineage>
</organism>
<evidence type="ECO:0000313" key="14">
    <source>
        <dbReference type="Proteomes" id="UP000045842"/>
    </source>
</evidence>
<dbReference type="Proteomes" id="UP000038802">
    <property type="component" value="Unassembled WGS sequence"/>
</dbReference>
<accession>A0A0U0TAT7</accession>
<evidence type="ECO:0000313" key="8">
    <source>
        <dbReference type="EMBL" id="COX36697.1"/>
    </source>
</evidence>
<dbReference type="Proteomes" id="UP000046680">
    <property type="component" value="Unassembled WGS sequence"/>
</dbReference>
<feature type="region of interest" description="Disordered" evidence="1">
    <location>
        <begin position="23"/>
        <end position="61"/>
    </location>
</feature>
<dbReference type="AlphaFoldDB" id="A0A0U0TAT7"/>
<evidence type="ECO:0000313" key="19">
    <source>
        <dbReference type="Proteomes" id="UP000050164"/>
    </source>
</evidence>
<dbReference type="EMBL" id="CHKL01000840">
    <property type="protein sequence ID" value="COX36697.1"/>
    <property type="molecule type" value="Genomic_DNA"/>
</dbReference>
<reference evidence="9" key="1">
    <citation type="submission" date="2015-03" db="EMBL/GenBank/DDBJ databases">
        <authorList>
            <consortium name="Pathogen Informatics"/>
            <person name="Murphy D."/>
        </authorList>
    </citation>
    <scope>NUCLEOTIDE SEQUENCE</scope>
    <source>
        <strain evidence="9">N09902308</strain>
    </source>
</reference>